<keyword evidence="5" id="KW-1185">Reference proteome</keyword>
<keyword evidence="3" id="KW-0732">Signal</keyword>
<accession>A0A1A8XTR1</accession>
<dbReference type="STRING" id="1860102.ACCAA_420040"/>
<feature type="region of interest" description="Disordered" evidence="1">
    <location>
        <begin position="152"/>
        <end position="174"/>
    </location>
</feature>
<feature type="transmembrane region" description="Helical" evidence="2">
    <location>
        <begin position="186"/>
        <end position="207"/>
    </location>
</feature>
<gene>
    <name evidence="4" type="ORF">ACCAA_420040</name>
</gene>
<evidence type="ECO:0000313" key="5">
    <source>
        <dbReference type="Proteomes" id="UP000199169"/>
    </source>
</evidence>
<dbReference type="RefSeq" id="WP_186407631.1">
    <property type="nucleotide sequence ID" value="NZ_FLQX01000119.1"/>
</dbReference>
<keyword evidence="2" id="KW-0812">Transmembrane</keyword>
<name>A0A1A8XTR1_9PROT</name>
<feature type="chain" id="PRO_5008381721" evidence="3">
    <location>
        <begin position="26"/>
        <end position="442"/>
    </location>
</feature>
<protein>
    <submittedName>
        <fullName evidence="4">Putative type 4 pilus biogenesis</fullName>
    </submittedName>
</protein>
<proteinExistence type="predicted"/>
<evidence type="ECO:0000256" key="3">
    <source>
        <dbReference type="SAM" id="SignalP"/>
    </source>
</evidence>
<keyword evidence="2" id="KW-0472">Membrane</keyword>
<organism evidence="4 5">
    <name type="scientific">Candidatus Accumulibacter aalborgensis</name>
    <dbReference type="NCBI Taxonomy" id="1860102"/>
    <lineage>
        <taxon>Bacteria</taxon>
        <taxon>Pseudomonadati</taxon>
        <taxon>Pseudomonadota</taxon>
        <taxon>Betaproteobacteria</taxon>
        <taxon>Candidatus Accumulibacter</taxon>
    </lineage>
</organism>
<evidence type="ECO:0000256" key="1">
    <source>
        <dbReference type="SAM" id="MobiDB-lite"/>
    </source>
</evidence>
<dbReference type="Proteomes" id="UP000199169">
    <property type="component" value="Unassembled WGS sequence"/>
</dbReference>
<evidence type="ECO:0000256" key="2">
    <source>
        <dbReference type="SAM" id="Phobius"/>
    </source>
</evidence>
<reference evidence="5" key="1">
    <citation type="submission" date="2016-06" db="EMBL/GenBank/DDBJ databases">
        <authorList>
            <person name="McIlroy S.J."/>
            <person name="Karst S.M."/>
            <person name="Albertsen M."/>
        </authorList>
    </citation>
    <scope>NUCLEOTIDE SEQUENCE [LARGE SCALE GENOMIC DNA]</scope>
</reference>
<evidence type="ECO:0000313" key="4">
    <source>
        <dbReference type="EMBL" id="SBT07328.1"/>
    </source>
</evidence>
<sequence>MITATFRCCRLLAALTLLLALPEAAAVGLGERHSDSRPGREANVRLPNDAGLPLRLSTELSVVAPDSDLGRDLRRLEYRTLQMLVGRKDDQQVLGDKLAWLEADLAELKRAGDRLGGVAAAVPTPSPAAPATPAKLSANTRAVPASTVLVPTAPLASPRPAGGTTPEIAPRQTATASENAFTDRMLYVYAGLAGLAGLGVMALLRALPVFRRRLVARPARVSRRGAEPVAPAVSENDLSRTHAEAVAVPVKLAGQARVREPQQAPDRTEFLSQTSADIRADVEQGGAGPALELAEVMLSFGRVGGAAKTLQEYIDANPKEALPPWIRLLQIYQGNGLREEFEALAAKLNQNFNVEIMRWDGEQRRDELELLPLGQATEKVVTLEQLPHLRERIVSLWGKPECRDYLEQLLRDNRQGQRSGFTLPVVEELLFLIDLITACEAE</sequence>
<dbReference type="AlphaFoldDB" id="A0A1A8XTR1"/>
<dbReference type="EMBL" id="FLQX01000119">
    <property type="protein sequence ID" value="SBT07328.1"/>
    <property type="molecule type" value="Genomic_DNA"/>
</dbReference>
<keyword evidence="2" id="KW-1133">Transmembrane helix</keyword>
<feature type="signal peptide" evidence="3">
    <location>
        <begin position="1"/>
        <end position="25"/>
    </location>
</feature>